<feature type="signal peptide" evidence="1">
    <location>
        <begin position="1"/>
        <end position="19"/>
    </location>
</feature>
<dbReference type="AlphaFoldDB" id="A0AAV0WA07"/>
<feature type="chain" id="PRO_5043516405" evidence="1">
    <location>
        <begin position="20"/>
        <end position="251"/>
    </location>
</feature>
<organism evidence="2 3">
    <name type="scientific">Macrosiphum euphorbiae</name>
    <name type="common">potato aphid</name>
    <dbReference type="NCBI Taxonomy" id="13131"/>
    <lineage>
        <taxon>Eukaryota</taxon>
        <taxon>Metazoa</taxon>
        <taxon>Ecdysozoa</taxon>
        <taxon>Arthropoda</taxon>
        <taxon>Hexapoda</taxon>
        <taxon>Insecta</taxon>
        <taxon>Pterygota</taxon>
        <taxon>Neoptera</taxon>
        <taxon>Paraneoptera</taxon>
        <taxon>Hemiptera</taxon>
        <taxon>Sternorrhyncha</taxon>
        <taxon>Aphidomorpha</taxon>
        <taxon>Aphidoidea</taxon>
        <taxon>Aphididae</taxon>
        <taxon>Macrosiphini</taxon>
        <taxon>Macrosiphum</taxon>
    </lineage>
</organism>
<keyword evidence="1" id="KW-0732">Signal</keyword>
<protein>
    <submittedName>
        <fullName evidence="2">Uncharacterized protein</fullName>
    </submittedName>
</protein>
<proteinExistence type="predicted"/>
<evidence type="ECO:0000256" key="1">
    <source>
        <dbReference type="SAM" id="SignalP"/>
    </source>
</evidence>
<comment type="caution">
    <text evidence="2">The sequence shown here is derived from an EMBL/GenBank/DDBJ whole genome shotgun (WGS) entry which is preliminary data.</text>
</comment>
<dbReference type="Proteomes" id="UP001160148">
    <property type="component" value="Unassembled WGS sequence"/>
</dbReference>
<dbReference type="EMBL" id="CARXXK010000002">
    <property type="protein sequence ID" value="CAI6352651.1"/>
    <property type="molecule type" value="Genomic_DNA"/>
</dbReference>
<gene>
    <name evidence="2" type="ORF">MEUPH1_LOCUS8864</name>
</gene>
<accession>A0AAV0WA07</accession>
<sequence>MKWLILVKLLVVAFKATRSQFIYSMYNISSVPPLENLCGLSKAQIAAAQQSCTVKKGSSSSPKQPTTHVLAECSDKECSAERQRELIDCLTTEAIASKNLDDQLALDVKSLVGQLAAATDEREKSTAILFEVANRMNVANCEYCESVWAADTASRQLAEQRDVVRCAQALVNNLTAQLAEAKESMTAYVHLKDDTDEFSVYATGYQSNNNEHRPAVGTGSGVVGGVNHATVVDATAKPPPKDFMAQQPPPP</sequence>
<keyword evidence="3" id="KW-1185">Reference proteome</keyword>
<reference evidence="2 3" key="1">
    <citation type="submission" date="2023-01" db="EMBL/GenBank/DDBJ databases">
        <authorList>
            <person name="Whitehead M."/>
        </authorList>
    </citation>
    <scope>NUCLEOTIDE SEQUENCE [LARGE SCALE GENOMIC DNA]</scope>
</reference>
<evidence type="ECO:0000313" key="2">
    <source>
        <dbReference type="EMBL" id="CAI6352651.1"/>
    </source>
</evidence>
<name>A0AAV0WA07_9HEMI</name>
<evidence type="ECO:0000313" key="3">
    <source>
        <dbReference type="Proteomes" id="UP001160148"/>
    </source>
</evidence>